<dbReference type="AlphaFoldDB" id="A0A6A6IIM8"/>
<evidence type="ECO:0000256" key="1">
    <source>
        <dbReference type="SAM" id="MobiDB-lite"/>
    </source>
</evidence>
<keyword evidence="3" id="KW-1185">Reference proteome</keyword>
<reference evidence="2" key="1">
    <citation type="journal article" date="2020" name="Stud. Mycol.">
        <title>101 Dothideomycetes genomes: a test case for predicting lifestyles and emergence of pathogens.</title>
        <authorList>
            <person name="Haridas S."/>
            <person name="Albert R."/>
            <person name="Binder M."/>
            <person name="Bloem J."/>
            <person name="Labutti K."/>
            <person name="Salamov A."/>
            <person name="Andreopoulos B."/>
            <person name="Baker S."/>
            <person name="Barry K."/>
            <person name="Bills G."/>
            <person name="Bluhm B."/>
            <person name="Cannon C."/>
            <person name="Castanera R."/>
            <person name="Culley D."/>
            <person name="Daum C."/>
            <person name="Ezra D."/>
            <person name="Gonzalez J."/>
            <person name="Henrissat B."/>
            <person name="Kuo A."/>
            <person name="Liang C."/>
            <person name="Lipzen A."/>
            <person name="Lutzoni F."/>
            <person name="Magnuson J."/>
            <person name="Mondo S."/>
            <person name="Nolan M."/>
            <person name="Ohm R."/>
            <person name="Pangilinan J."/>
            <person name="Park H.-J."/>
            <person name="Ramirez L."/>
            <person name="Alfaro M."/>
            <person name="Sun H."/>
            <person name="Tritt A."/>
            <person name="Yoshinaga Y."/>
            <person name="Zwiers L.-H."/>
            <person name="Turgeon B."/>
            <person name="Goodwin S."/>
            <person name="Spatafora J."/>
            <person name="Crous P."/>
            <person name="Grigoriev I."/>
        </authorList>
    </citation>
    <scope>NUCLEOTIDE SEQUENCE</scope>
    <source>
        <strain evidence="2">CBS 122368</strain>
    </source>
</reference>
<name>A0A6A6IIM8_9PLEO</name>
<dbReference type="RefSeq" id="XP_033685275.1">
    <property type="nucleotide sequence ID" value="XM_033828873.1"/>
</dbReference>
<feature type="region of interest" description="Disordered" evidence="1">
    <location>
        <begin position="175"/>
        <end position="195"/>
    </location>
</feature>
<feature type="compositionally biased region" description="Polar residues" evidence="1">
    <location>
        <begin position="175"/>
        <end position="186"/>
    </location>
</feature>
<dbReference type="EMBL" id="ML987194">
    <property type="protein sequence ID" value="KAF2250271.1"/>
    <property type="molecule type" value="Genomic_DNA"/>
</dbReference>
<gene>
    <name evidence="2" type="ORF">BU26DRAFT_518688</name>
</gene>
<dbReference type="Proteomes" id="UP000800094">
    <property type="component" value="Unassembled WGS sequence"/>
</dbReference>
<evidence type="ECO:0000313" key="3">
    <source>
        <dbReference type="Proteomes" id="UP000800094"/>
    </source>
</evidence>
<dbReference type="GeneID" id="54582203"/>
<proteinExistence type="predicted"/>
<sequence length="225" mass="25946">MPTVIHSKSSSSSSKKERVVGFLKDPVSAVSRPMSDNENWALSDFEMHAQRCTYCHDPYEVHRNHDQLCEIGHRLAQEVAVFLYNRDGETYSTVEENNKLVHVEIPAGFTQVRDLLRAIERSLRHRSRTPFVSMDRTYYVAARVPARTHSVKIEQGPKTKTKSRPKAEIVDWPSSKPTVTTEVNNSRHSKRGSLYEQDLAIQRRNAKQYTVEVREPSGRRSGYYR</sequence>
<evidence type="ECO:0000313" key="2">
    <source>
        <dbReference type="EMBL" id="KAF2250271.1"/>
    </source>
</evidence>
<accession>A0A6A6IIM8</accession>
<protein>
    <submittedName>
        <fullName evidence="2">Uncharacterized protein</fullName>
    </submittedName>
</protein>
<organism evidence="2 3">
    <name type="scientific">Trematosphaeria pertusa</name>
    <dbReference type="NCBI Taxonomy" id="390896"/>
    <lineage>
        <taxon>Eukaryota</taxon>
        <taxon>Fungi</taxon>
        <taxon>Dikarya</taxon>
        <taxon>Ascomycota</taxon>
        <taxon>Pezizomycotina</taxon>
        <taxon>Dothideomycetes</taxon>
        <taxon>Pleosporomycetidae</taxon>
        <taxon>Pleosporales</taxon>
        <taxon>Massarineae</taxon>
        <taxon>Trematosphaeriaceae</taxon>
        <taxon>Trematosphaeria</taxon>
    </lineage>
</organism>
<dbReference type="OrthoDB" id="5387413at2759"/>